<gene>
    <name evidence="3" type="ORF">CPAV1605_755</name>
</gene>
<evidence type="ECO:0000259" key="2">
    <source>
        <dbReference type="Pfam" id="PF03109"/>
    </source>
</evidence>
<proteinExistence type="inferred from homology"/>
<dbReference type="InterPro" id="IPR004147">
    <property type="entry name" value="ABC1_dom"/>
</dbReference>
<dbReference type="Gene3D" id="1.10.510.10">
    <property type="entry name" value="Transferase(Phosphotransferase) domain 1"/>
    <property type="match status" value="1"/>
</dbReference>
<evidence type="ECO:0000313" key="3">
    <source>
        <dbReference type="EMBL" id="VVU95030.1"/>
    </source>
</evidence>
<dbReference type="PANTHER" id="PTHR10566">
    <property type="entry name" value="CHAPERONE-ACTIVITY OF BC1 COMPLEX CABC1 -RELATED"/>
    <property type="match status" value="1"/>
</dbReference>
<dbReference type="PANTHER" id="PTHR10566:SF118">
    <property type="entry name" value="PROTEIN KINASE DOMAIN-CONTAINING PROTEIN"/>
    <property type="match status" value="1"/>
</dbReference>
<feature type="domain" description="ABC1 atypical kinase-like" evidence="2">
    <location>
        <begin position="62"/>
        <end position="299"/>
    </location>
</feature>
<dbReference type="AlphaFoldDB" id="A0A5E8CMB9"/>
<organism evidence="3">
    <name type="scientific">seawater metagenome</name>
    <dbReference type="NCBI Taxonomy" id="1561972"/>
    <lineage>
        <taxon>unclassified sequences</taxon>
        <taxon>metagenomes</taxon>
        <taxon>ecological metagenomes</taxon>
    </lineage>
</organism>
<accession>A0A5E8CMB9</accession>
<evidence type="ECO:0000256" key="1">
    <source>
        <dbReference type="ARBA" id="ARBA00009670"/>
    </source>
</evidence>
<reference evidence="3" key="1">
    <citation type="submission" date="2019-09" db="EMBL/GenBank/DDBJ databases">
        <authorList>
            <person name="Needham M D."/>
        </authorList>
    </citation>
    <scope>NUCLEOTIDE SEQUENCE</scope>
</reference>
<name>A0A5E8CMB9_9ZZZZ</name>
<dbReference type="SUPFAM" id="SSF56112">
    <property type="entry name" value="Protein kinase-like (PK-like)"/>
    <property type="match status" value="1"/>
</dbReference>
<dbReference type="InterPro" id="IPR011009">
    <property type="entry name" value="Kinase-like_dom_sf"/>
</dbReference>
<protein>
    <recommendedName>
        <fullName evidence="2">ABC1 atypical kinase-like domain-containing protein</fullName>
    </recommendedName>
</protein>
<dbReference type="InterPro" id="IPR050154">
    <property type="entry name" value="UbiB_kinase"/>
</dbReference>
<dbReference type="EMBL" id="CABVLZ010000003">
    <property type="protein sequence ID" value="VVU95030.1"/>
    <property type="molecule type" value="Genomic_DNA"/>
</dbReference>
<comment type="similarity">
    <text evidence="1">Belongs to the protein kinase superfamily. ADCK protein kinase family.</text>
</comment>
<sequence length="385" mass="46122">MIIYNLYLLLKDFLYLIFLRFFYNLNFISKNNYYHKIVEFIKYKGVVFIKLSQIITSRKDLKKYIDPFFEKKLESLQDECFHNEISIISNFKYIKKQPIAAGSICNVFLINHYPFGQAVLKTTHKHILEKISNSIDQVLILNSLLTILNYTKILDILDINGLKIFLLNQIDMNLEARNQIKIKNIFKNIDFIKIPDIYKNKKDYIIMEECKGLKYKKFVEKYEEFEDECIALIYCSLYKMIQGKIIHGDFHHGNFLYQLENNRVNIIILDFGIICSLTDTQSYYLLESMNIKYNKKKRNIFFIKFVYELNYDIRVKLEKYNLNEKHDPDTIINIILKENIKIPSEFISFFTTFQTLIIKINKHIKTKNNHFMEYLLGYALDNDII</sequence>
<dbReference type="Pfam" id="PF03109">
    <property type="entry name" value="ABC1"/>
    <property type="match status" value="1"/>
</dbReference>